<dbReference type="AlphaFoldDB" id="A0A835CQJ5"/>
<reference evidence="3 4" key="1">
    <citation type="submission" date="2020-08" db="EMBL/GenBank/DDBJ databases">
        <title>Aphidius gifuensis genome sequencing and assembly.</title>
        <authorList>
            <person name="Du Z."/>
        </authorList>
    </citation>
    <scope>NUCLEOTIDE SEQUENCE [LARGE SCALE GENOMIC DNA]</scope>
    <source>
        <strain evidence="3">YNYX2018</strain>
        <tissue evidence="3">Adults</tissue>
    </source>
</reference>
<dbReference type="InterPro" id="IPR002190">
    <property type="entry name" value="MHD_dom"/>
</dbReference>
<organism evidence="3 4">
    <name type="scientific">Aphidius gifuensis</name>
    <name type="common">Parasitoid wasp</name>
    <dbReference type="NCBI Taxonomy" id="684658"/>
    <lineage>
        <taxon>Eukaryota</taxon>
        <taxon>Metazoa</taxon>
        <taxon>Ecdysozoa</taxon>
        <taxon>Arthropoda</taxon>
        <taxon>Hexapoda</taxon>
        <taxon>Insecta</taxon>
        <taxon>Pterygota</taxon>
        <taxon>Neoptera</taxon>
        <taxon>Endopterygota</taxon>
        <taxon>Hymenoptera</taxon>
        <taxon>Apocrita</taxon>
        <taxon>Ichneumonoidea</taxon>
        <taxon>Braconidae</taxon>
        <taxon>Aphidiinae</taxon>
        <taxon>Aphidius</taxon>
    </lineage>
</organism>
<protein>
    <recommendedName>
        <fullName evidence="2">MAGE domain-containing protein</fullName>
    </recommendedName>
</protein>
<dbReference type="PROSITE" id="PS50838">
    <property type="entry name" value="MAGE"/>
    <property type="match status" value="1"/>
</dbReference>
<dbReference type="Proteomes" id="UP000639338">
    <property type="component" value="Unassembled WGS sequence"/>
</dbReference>
<gene>
    <name evidence="3" type="ORF">HCN44_007837</name>
</gene>
<dbReference type="InterPro" id="IPR037445">
    <property type="entry name" value="MAGE"/>
</dbReference>
<accession>A0A835CQJ5</accession>
<evidence type="ECO:0000313" key="3">
    <source>
        <dbReference type="EMBL" id="KAF7989240.1"/>
    </source>
</evidence>
<dbReference type="GO" id="GO:0005634">
    <property type="term" value="C:nucleus"/>
    <property type="evidence" value="ECO:0007669"/>
    <property type="project" value="TreeGrafter"/>
</dbReference>
<dbReference type="SMART" id="SM01373">
    <property type="entry name" value="MAGE"/>
    <property type="match status" value="1"/>
</dbReference>
<name>A0A835CQJ5_APHGI</name>
<comment type="caution">
    <text evidence="3">The sequence shown here is derived from an EMBL/GenBank/DDBJ whole genome shotgun (WGS) entry which is preliminary data.</text>
</comment>
<sequence>MSLRSQRKTRQNNVRMEIEEPNLPGPSQSRRTQEASQRHRQEEVIPSQSAGSLSDIELEALAGVVIRYILAADRLKIPVTSANIKKNALPDHGSHYKSVMGKVRSKLHTIFGMTLVDAGSGVGKQILINNHHNPGLIYPENERGETVLLFLCLAHIFMAGGSCTTYDLSAFLQEAGIPDDRRHEYFGNIPDLINNKFIHQLYLQKSKVSNNEASIEEYKWGSRAEKEIDKGQVLEFVAMVHKRPATSWPAQYRIVTQDDQGDEDDS</sequence>
<proteinExistence type="predicted"/>
<dbReference type="PANTHER" id="PTHR11736:SF14">
    <property type="entry name" value="NSE3 HOMOLOG, SMC5-SMC6 COMPLEX COMPONENT"/>
    <property type="match status" value="1"/>
</dbReference>
<feature type="domain" description="MAGE" evidence="2">
    <location>
        <begin position="58"/>
        <end position="255"/>
    </location>
</feature>
<evidence type="ECO:0000256" key="1">
    <source>
        <dbReference type="SAM" id="MobiDB-lite"/>
    </source>
</evidence>
<evidence type="ECO:0000313" key="4">
    <source>
        <dbReference type="Proteomes" id="UP000639338"/>
    </source>
</evidence>
<evidence type="ECO:0000259" key="2">
    <source>
        <dbReference type="PROSITE" id="PS50838"/>
    </source>
</evidence>
<feature type="region of interest" description="Disordered" evidence="1">
    <location>
        <begin position="1"/>
        <end position="49"/>
    </location>
</feature>
<dbReference type="Gene3D" id="1.10.10.1210">
    <property type="entry name" value="MAGE homology domain, winged helix WH2 motif"/>
    <property type="match status" value="1"/>
</dbReference>
<dbReference type="Pfam" id="PF01454">
    <property type="entry name" value="MAGE"/>
    <property type="match status" value="2"/>
</dbReference>
<dbReference type="Gene3D" id="1.10.10.1200">
    <property type="entry name" value="MAGE homology domain, winged helix WH1 motif"/>
    <property type="match status" value="1"/>
</dbReference>
<feature type="compositionally biased region" description="Basic and acidic residues" evidence="1">
    <location>
        <begin position="31"/>
        <end position="43"/>
    </location>
</feature>
<dbReference type="OrthoDB" id="205198at2759"/>
<dbReference type="InterPro" id="IPR041899">
    <property type="entry name" value="MAGE_WH2"/>
</dbReference>
<feature type="compositionally biased region" description="Basic residues" evidence="1">
    <location>
        <begin position="1"/>
        <end position="10"/>
    </location>
</feature>
<dbReference type="EMBL" id="JACMRX010000005">
    <property type="protein sequence ID" value="KAF7989240.1"/>
    <property type="molecule type" value="Genomic_DNA"/>
</dbReference>
<dbReference type="FunFam" id="1.10.10.1210:FF:000001">
    <property type="entry name" value="melanoma-associated antigen D1"/>
    <property type="match status" value="1"/>
</dbReference>
<keyword evidence="4" id="KW-1185">Reference proteome</keyword>
<dbReference type="PANTHER" id="PTHR11736">
    <property type="entry name" value="MELANOMA-ASSOCIATED ANTIGEN MAGE ANTIGEN"/>
    <property type="match status" value="1"/>
</dbReference>
<dbReference type="InterPro" id="IPR041898">
    <property type="entry name" value="MAGE_WH1"/>
</dbReference>